<protein>
    <recommendedName>
        <fullName evidence="3">PAAR domain-containing protein</fullName>
    </recommendedName>
</protein>
<evidence type="ECO:0000313" key="2">
    <source>
        <dbReference type="Proteomes" id="UP001501391"/>
    </source>
</evidence>
<name>A0ABP5N6V0_9ACTN</name>
<dbReference type="Proteomes" id="UP001501391">
    <property type="component" value="Unassembled WGS sequence"/>
</dbReference>
<sequence>MPHDAKDYESRYLPDQTGFVWDFSGGRLVITGLCPACAGETRHPVPTRLTPGAVTKGGGAGAFEEDDEVPREVYMRCRCRLPHPGDTQETGGCGAKWVAIRPTGAGS</sequence>
<keyword evidence="2" id="KW-1185">Reference proteome</keyword>
<reference evidence="2" key="1">
    <citation type="journal article" date="2019" name="Int. J. Syst. Evol. Microbiol.">
        <title>The Global Catalogue of Microorganisms (GCM) 10K type strain sequencing project: providing services to taxonomists for standard genome sequencing and annotation.</title>
        <authorList>
            <consortium name="The Broad Institute Genomics Platform"/>
            <consortium name="The Broad Institute Genome Sequencing Center for Infectious Disease"/>
            <person name="Wu L."/>
            <person name="Ma J."/>
        </authorList>
    </citation>
    <scope>NUCLEOTIDE SEQUENCE [LARGE SCALE GENOMIC DNA]</scope>
    <source>
        <strain evidence="2">JCM 14924</strain>
    </source>
</reference>
<evidence type="ECO:0000313" key="1">
    <source>
        <dbReference type="EMBL" id="GAA2191628.1"/>
    </source>
</evidence>
<dbReference type="EMBL" id="BAAAOQ010000002">
    <property type="protein sequence ID" value="GAA2191628.1"/>
    <property type="molecule type" value="Genomic_DNA"/>
</dbReference>
<proteinExistence type="predicted"/>
<comment type="caution">
    <text evidence="1">The sequence shown here is derived from an EMBL/GenBank/DDBJ whole genome shotgun (WGS) entry which is preliminary data.</text>
</comment>
<accession>A0ABP5N6V0</accession>
<evidence type="ECO:0008006" key="3">
    <source>
        <dbReference type="Google" id="ProtNLM"/>
    </source>
</evidence>
<gene>
    <name evidence="1" type="ORF">GCM10009787_05730</name>
</gene>
<dbReference type="RefSeq" id="WP_059250151.1">
    <property type="nucleotide sequence ID" value="NZ_BAAAOQ010000002.1"/>
</dbReference>
<organism evidence="1 2">
    <name type="scientific">Streptomyces bangladeshensis</name>
    <dbReference type="NCBI Taxonomy" id="295352"/>
    <lineage>
        <taxon>Bacteria</taxon>
        <taxon>Bacillati</taxon>
        <taxon>Actinomycetota</taxon>
        <taxon>Actinomycetes</taxon>
        <taxon>Kitasatosporales</taxon>
        <taxon>Streptomycetaceae</taxon>
        <taxon>Streptomyces</taxon>
    </lineage>
</organism>